<sequence>MPSSFDVGNLAKPRNSAYDSLAPFGPRVPVAVHARDPISREGVLSAFKDDSRIELCDEVSPGGVVLHVDHTFGRTALTQLRRAVGEDRAQAVLVVEMLQDEDLYEIASHGISAVVWRHEATPSRLTQAVLAAARGDGDLPADLLGRLIRQMGTKSPNAAVGNSSYPAQRLTPREVDVMRLVAEGFGTVDIAAKLCYSERTIKDIIHKLTTRLNLRNRAHAVAYALREGYI</sequence>
<dbReference type="Proteomes" id="UP000327143">
    <property type="component" value="Chromosome"/>
</dbReference>
<dbReference type="PANTHER" id="PTHR44688">
    <property type="entry name" value="DNA-BINDING TRANSCRIPTIONAL ACTIVATOR DEVR_DOSR"/>
    <property type="match status" value="1"/>
</dbReference>
<evidence type="ECO:0000313" key="5">
    <source>
        <dbReference type="EMBL" id="QEU83597.1"/>
    </source>
</evidence>
<dbReference type="GO" id="GO:0003677">
    <property type="term" value="F:DNA binding"/>
    <property type="evidence" value="ECO:0007669"/>
    <property type="project" value="UniProtKB-KW"/>
</dbReference>
<name>A0ABX6A8Z7_STRVD</name>
<evidence type="ECO:0000256" key="3">
    <source>
        <dbReference type="ARBA" id="ARBA00023163"/>
    </source>
</evidence>
<dbReference type="SUPFAM" id="SSF46894">
    <property type="entry name" value="C-terminal effector domain of the bipartite response regulators"/>
    <property type="match status" value="1"/>
</dbReference>
<dbReference type="InterPro" id="IPR016032">
    <property type="entry name" value="Sig_transdc_resp-reg_C-effctor"/>
</dbReference>
<dbReference type="Gene3D" id="3.40.50.2300">
    <property type="match status" value="1"/>
</dbReference>
<dbReference type="SMART" id="SM00421">
    <property type="entry name" value="HTH_LUXR"/>
    <property type="match status" value="1"/>
</dbReference>
<proteinExistence type="predicted"/>
<dbReference type="CDD" id="cd06170">
    <property type="entry name" value="LuxR_C_like"/>
    <property type="match status" value="1"/>
</dbReference>
<keyword evidence="3" id="KW-0804">Transcription</keyword>
<protein>
    <submittedName>
        <fullName evidence="5">DNA-binding response regulator</fullName>
    </submittedName>
</protein>
<evidence type="ECO:0000256" key="2">
    <source>
        <dbReference type="ARBA" id="ARBA00023125"/>
    </source>
</evidence>
<dbReference type="PANTHER" id="PTHR44688:SF16">
    <property type="entry name" value="DNA-BINDING TRANSCRIPTIONAL ACTIVATOR DEVR_DOSR"/>
    <property type="match status" value="1"/>
</dbReference>
<reference evidence="5 6" key="1">
    <citation type="submission" date="2017-09" db="EMBL/GenBank/DDBJ databases">
        <authorList>
            <person name="Lee N."/>
            <person name="Cho B.-K."/>
        </authorList>
    </citation>
    <scope>NUCLEOTIDE SEQUENCE [LARGE SCALE GENOMIC DNA]</scope>
    <source>
        <strain evidence="5 6">ATCC 39115</strain>
    </source>
</reference>
<organism evidence="5 6">
    <name type="scientific">Streptomyces viridosporus T7A</name>
    <dbReference type="NCBI Taxonomy" id="665577"/>
    <lineage>
        <taxon>Bacteria</taxon>
        <taxon>Bacillati</taxon>
        <taxon>Actinomycetota</taxon>
        <taxon>Actinomycetes</taxon>
        <taxon>Kitasatosporales</taxon>
        <taxon>Streptomycetaceae</taxon>
        <taxon>Streptomyces</taxon>
    </lineage>
</organism>
<dbReference type="InterPro" id="IPR000792">
    <property type="entry name" value="Tscrpt_reg_LuxR_C"/>
</dbReference>
<evidence type="ECO:0000259" key="4">
    <source>
        <dbReference type="PROSITE" id="PS50043"/>
    </source>
</evidence>
<keyword evidence="1" id="KW-0805">Transcription regulation</keyword>
<dbReference type="EMBL" id="CP023700">
    <property type="protein sequence ID" value="QEU83597.1"/>
    <property type="molecule type" value="Genomic_DNA"/>
</dbReference>
<accession>A0ABX6A8Z7</accession>
<dbReference type="PRINTS" id="PR00038">
    <property type="entry name" value="HTHLUXR"/>
</dbReference>
<keyword evidence="2 5" id="KW-0238">DNA-binding</keyword>
<evidence type="ECO:0000256" key="1">
    <source>
        <dbReference type="ARBA" id="ARBA00023015"/>
    </source>
</evidence>
<dbReference type="PROSITE" id="PS50043">
    <property type="entry name" value="HTH_LUXR_2"/>
    <property type="match status" value="1"/>
</dbReference>
<keyword evidence="6" id="KW-1185">Reference proteome</keyword>
<evidence type="ECO:0000313" key="6">
    <source>
        <dbReference type="Proteomes" id="UP000327143"/>
    </source>
</evidence>
<dbReference type="Pfam" id="PF00196">
    <property type="entry name" value="GerE"/>
    <property type="match status" value="1"/>
</dbReference>
<gene>
    <name evidence="5" type="ORF">CP969_01735</name>
</gene>
<feature type="domain" description="HTH luxR-type" evidence="4">
    <location>
        <begin position="163"/>
        <end position="228"/>
    </location>
</feature>